<keyword evidence="6" id="KW-1185">Reference proteome</keyword>
<organism evidence="4 6">
    <name type="scientific">Nitrosomonas communis</name>
    <dbReference type="NCBI Taxonomy" id="44574"/>
    <lineage>
        <taxon>Bacteria</taxon>
        <taxon>Pseudomonadati</taxon>
        <taxon>Pseudomonadota</taxon>
        <taxon>Betaproteobacteria</taxon>
        <taxon>Nitrosomonadales</taxon>
        <taxon>Nitrosomonadaceae</taxon>
        <taxon>Nitrosomonas</taxon>
    </lineage>
</organism>
<evidence type="ECO:0000256" key="2">
    <source>
        <dbReference type="ARBA" id="ARBA00022679"/>
    </source>
</evidence>
<reference evidence="4 6" key="2">
    <citation type="journal article" date="2016" name="Genome Announc.">
        <title>Genome Sequence of Nitrosomonas communis Strain Nm2, a Mesophilic Ammonia-Oxidizing Bacterium Isolated from Mediterranean Soil.</title>
        <authorList>
            <person name="Kozlowski J.A."/>
            <person name="Kits K.D."/>
            <person name="Stein L.Y."/>
        </authorList>
    </citation>
    <scope>NUCLEOTIDE SEQUENCE [LARGE SCALE GENOMIC DNA]</scope>
    <source>
        <strain evidence="4 6">Nm2</strain>
    </source>
</reference>
<dbReference type="Pfam" id="PF00685">
    <property type="entry name" value="Sulfotransfer_1"/>
    <property type="match status" value="1"/>
</dbReference>
<dbReference type="InterPro" id="IPR027417">
    <property type="entry name" value="P-loop_NTPase"/>
</dbReference>
<evidence type="ECO:0000259" key="3">
    <source>
        <dbReference type="Pfam" id="PF00685"/>
    </source>
</evidence>
<keyword evidence="2 4" id="KW-0808">Transferase</keyword>
<dbReference type="EMBL" id="CP011451">
    <property type="protein sequence ID" value="AKH37152.1"/>
    <property type="molecule type" value="Genomic_DNA"/>
</dbReference>
<name>A0A0F7KE82_9PROT</name>
<evidence type="ECO:0000313" key="4">
    <source>
        <dbReference type="EMBL" id="AKH37152.1"/>
    </source>
</evidence>
<evidence type="ECO:0000313" key="6">
    <source>
        <dbReference type="Proteomes" id="UP000034156"/>
    </source>
</evidence>
<dbReference type="GO" id="GO:0008146">
    <property type="term" value="F:sulfotransferase activity"/>
    <property type="evidence" value="ECO:0007669"/>
    <property type="project" value="InterPro"/>
</dbReference>
<evidence type="ECO:0000256" key="1">
    <source>
        <dbReference type="ARBA" id="ARBA00005771"/>
    </source>
</evidence>
<dbReference type="KEGG" id="nco:AAW31_03905"/>
<comment type="similarity">
    <text evidence="1">Belongs to the sulfotransferase 1 family.</text>
</comment>
<dbReference type="PATRIC" id="fig|44574.3.peg.936"/>
<protein>
    <submittedName>
        <fullName evidence="4 5">Sulfotransferase</fullName>
    </submittedName>
</protein>
<dbReference type="RefSeq" id="WP_046849246.1">
    <property type="nucleotide sequence ID" value="NZ_CP011451.1"/>
</dbReference>
<reference evidence="6" key="1">
    <citation type="submission" date="2015-05" db="EMBL/GenBank/DDBJ databases">
        <title>Draft genome of Nitrosomonas communis strain Nm2.</title>
        <authorList>
            <person name="Kozlowski J.A."/>
            <person name="Kits K.D."/>
            <person name="Stein L.Y."/>
        </authorList>
    </citation>
    <scope>NUCLEOTIDE SEQUENCE [LARGE SCALE GENOMIC DNA]</scope>
    <source>
        <strain evidence="6">Nm2</strain>
    </source>
</reference>
<reference evidence="5 7" key="3">
    <citation type="submission" date="2019-07" db="EMBL/GenBank/DDBJ databases">
        <title>Active sludge and wastewater microbial communities from Klosterneuburg, Austria.</title>
        <authorList>
            <person name="Wagner M."/>
        </authorList>
    </citation>
    <scope>NUCLEOTIDE SEQUENCE [LARGE SCALE GENOMIC DNA]</scope>
    <source>
        <strain evidence="5 7">Nm2</strain>
    </source>
</reference>
<dbReference type="InterPro" id="IPR000863">
    <property type="entry name" value="Sulfotransferase_dom"/>
</dbReference>
<dbReference type="PANTHER" id="PTHR11783">
    <property type="entry name" value="SULFOTRANSFERASE SULT"/>
    <property type="match status" value="1"/>
</dbReference>
<dbReference type="AlphaFoldDB" id="A0A0F7KE82"/>
<dbReference type="Proteomes" id="UP000324176">
    <property type="component" value="Unassembled WGS sequence"/>
</dbReference>
<evidence type="ECO:0000313" key="5">
    <source>
        <dbReference type="EMBL" id="TYP94522.1"/>
    </source>
</evidence>
<proteinExistence type="inferred from homology"/>
<evidence type="ECO:0000313" key="7">
    <source>
        <dbReference type="Proteomes" id="UP000324176"/>
    </source>
</evidence>
<dbReference type="SUPFAM" id="SSF52540">
    <property type="entry name" value="P-loop containing nucleoside triphosphate hydrolases"/>
    <property type="match status" value="1"/>
</dbReference>
<sequence>MPTLPKRTRIYQNHHFDSTRWDYFEPRENDIVVATSYKAGTTWTQAIVAHLLFPDRNFPTAPAEMSPWLDMRIMPLEVVLNKLKAQTHRRFIKTHLPLDGMLYSEKIKYLYIARDPRDVFMSLWNHYKSMKDEFFTLMNLLPGRVGDELPRPPDDIHTFWRNWITRGSFAWETDGWPYWSHLSNVQSWWNFRHLPNIQLFHYNDMLEDTEREVRRMAAFLEIDVSENTWADIIQAVSFAEMKRQGDQYAPGGGHFWKGGAQTFLHKGTNGRWREVLSDKEITLYEAACDRALTFDCREWLESGGTI</sequence>
<dbReference type="Proteomes" id="UP000034156">
    <property type="component" value="Chromosome"/>
</dbReference>
<dbReference type="Gene3D" id="3.40.50.300">
    <property type="entry name" value="P-loop containing nucleotide triphosphate hydrolases"/>
    <property type="match status" value="1"/>
</dbReference>
<feature type="domain" description="Sulfotransferase" evidence="3">
    <location>
        <begin position="29"/>
        <end position="292"/>
    </location>
</feature>
<accession>A0A0F7KE82</accession>
<dbReference type="OrthoDB" id="3399180at2"/>
<dbReference type="EMBL" id="VNHT01000001">
    <property type="protein sequence ID" value="TYP94522.1"/>
    <property type="molecule type" value="Genomic_DNA"/>
</dbReference>
<gene>
    <name evidence="4" type="ORF">AAW31_03905</name>
    <name evidence="5" type="ORF">BCL69_100153</name>
</gene>